<dbReference type="Pfam" id="PF13439">
    <property type="entry name" value="Glyco_transf_4"/>
    <property type="match status" value="1"/>
</dbReference>
<feature type="domain" description="Glycosyl transferase family 1" evidence="1">
    <location>
        <begin position="214"/>
        <end position="375"/>
    </location>
</feature>
<dbReference type="PANTHER" id="PTHR45947">
    <property type="entry name" value="SULFOQUINOVOSYL TRANSFERASE SQD2"/>
    <property type="match status" value="1"/>
</dbReference>
<dbReference type="SUPFAM" id="SSF53756">
    <property type="entry name" value="UDP-Glycosyltransferase/glycogen phosphorylase"/>
    <property type="match status" value="1"/>
</dbReference>
<dbReference type="InterPro" id="IPR050194">
    <property type="entry name" value="Glycosyltransferase_grp1"/>
</dbReference>
<reference evidence="3" key="1">
    <citation type="submission" date="2022-07" db="EMBL/GenBank/DDBJ databases">
        <title>Complete genome of Vibrio japonicus strain JCM 31412T and phylogenomic assessment of the Nereis clade of the genus Vibrio.</title>
        <authorList>
            <person name="Shlafstein M.D."/>
            <person name="Emsley S.A."/>
            <person name="Ushijima B."/>
            <person name="Videau P."/>
            <person name="Saw J.H."/>
        </authorList>
    </citation>
    <scope>NUCLEOTIDE SEQUENCE</scope>
    <source>
        <strain evidence="3">JCM 31412</strain>
    </source>
</reference>
<dbReference type="Proteomes" id="UP001058602">
    <property type="component" value="Chromosome 2"/>
</dbReference>
<evidence type="ECO:0000313" key="4">
    <source>
        <dbReference type="Proteomes" id="UP001058602"/>
    </source>
</evidence>
<dbReference type="Pfam" id="PF00534">
    <property type="entry name" value="Glycos_transf_1"/>
    <property type="match status" value="1"/>
</dbReference>
<dbReference type="EMBL" id="CP102097">
    <property type="protein sequence ID" value="UUM32263.1"/>
    <property type="molecule type" value="Genomic_DNA"/>
</dbReference>
<organism evidence="3 4">
    <name type="scientific">Vibrio japonicus</name>
    <dbReference type="NCBI Taxonomy" id="1824638"/>
    <lineage>
        <taxon>Bacteria</taxon>
        <taxon>Pseudomonadati</taxon>
        <taxon>Pseudomonadota</taxon>
        <taxon>Gammaproteobacteria</taxon>
        <taxon>Vibrionales</taxon>
        <taxon>Vibrionaceae</taxon>
        <taxon>Vibrio</taxon>
    </lineage>
</organism>
<dbReference type="InterPro" id="IPR028098">
    <property type="entry name" value="Glyco_trans_4-like_N"/>
</dbReference>
<dbReference type="InterPro" id="IPR001296">
    <property type="entry name" value="Glyco_trans_1"/>
</dbReference>
<gene>
    <name evidence="3" type="ORF">NP165_18440</name>
</gene>
<feature type="domain" description="Glycosyltransferase subfamily 4-like N-terminal" evidence="2">
    <location>
        <begin position="78"/>
        <end position="202"/>
    </location>
</feature>
<evidence type="ECO:0000313" key="3">
    <source>
        <dbReference type="EMBL" id="UUM32263.1"/>
    </source>
</evidence>
<dbReference type="Gene3D" id="3.40.50.2000">
    <property type="entry name" value="Glycogen Phosphorylase B"/>
    <property type="match status" value="2"/>
</dbReference>
<dbReference type="CDD" id="cd03798">
    <property type="entry name" value="GT4_WlbH-like"/>
    <property type="match status" value="1"/>
</dbReference>
<keyword evidence="4" id="KW-1185">Reference proteome</keyword>
<accession>A0ABY5LJL4</accession>
<dbReference type="RefSeq" id="WP_257085925.1">
    <property type="nucleotide sequence ID" value="NZ_CP102097.1"/>
</dbReference>
<dbReference type="PANTHER" id="PTHR45947:SF3">
    <property type="entry name" value="SULFOQUINOVOSYL TRANSFERASE SQD2"/>
    <property type="match status" value="1"/>
</dbReference>
<proteinExistence type="predicted"/>
<sequence>MMKILTVTTLFPYANNPKHGVFIETRLRHLKLHFPDVEIKVIAPVPWFPFRQKMFGSYASYANAPLYEKRFGMDVYHPRYVVVPKVGMTLTPHTLSTAIYKKASQLIQQGFDFDVIDGHYFYPDGVAISQAAEKLGKPFTVTARGTDINLIPKYNKPKKDIQAVLGQSDHNMAVCEALRSEMIELGAEPNSVTTLRNGVDLQLFPYIDELKQRVLRKQLNLPMDKPIIISVGHLIERKGHHLVIESLKHLPGVLLLIAGTGSEEKRLKQQVIKEQLQSRVTFLGSLSQGELAGYYGASNALVLASSREGWANVLLESMACGTPVVATNIWGTPEVVQNQSAGILVDRYSAAIAKGVESVLMNPPNRSDTRQYAEQFDWFTTSQGQYEIFQSAISAYQSSSIKLCRS</sequence>
<evidence type="ECO:0000259" key="1">
    <source>
        <dbReference type="Pfam" id="PF00534"/>
    </source>
</evidence>
<name>A0ABY5LJL4_9VIBR</name>
<evidence type="ECO:0000259" key="2">
    <source>
        <dbReference type="Pfam" id="PF13439"/>
    </source>
</evidence>
<protein>
    <submittedName>
        <fullName evidence="3">Glycosyltransferase family 4 protein</fullName>
    </submittedName>
</protein>